<sequence>MNPIKPGIYRHYKGNLYEVTGWARHSETGEDMVVYRALYGDYGLWVRPAAMFAENIAGEGGTQPRFALIQAF</sequence>
<evidence type="ECO:0000259" key="1">
    <source>
        <dbReference type="Pfam" id="PF07866"/>
    </source>
</evidence>
<gene>
    <name evidence="2" type="ORF">NCTC10295_01445</name>
</gene>
<dbReference type="RefSeq" id="WP_066078689.1">
    <property type="nucleotide sequence ID" value="NZ_CP181246.1"/>
</dbReference>
<dbReference type="AlphaFoldDB" id="A0A378UJ04"/>
<evidence type="ECO:0000313" key="3">
    <source>
        <dbReference type="Proteomes" id="UP000254651"/>
    </source>
</evidence>
<protein>
    <submittedName>
        <fullName evidence="2">Uncharacterized protein conserved in bacteria</fullName>
    </submittedName>
</protein>
<name>A0A378UJ04_BERDE</name>
<accession>A0A378UJ04</accession>
<reference evidence="2 3" key="1">
    <citation type="submission" date="2018-06" db="EMBL/GenBank/DDBJ databases">
        <authorList>
            <consortium name="Pathogen Informatics"/>
            <person name="Doyle S."/>
        </authorList>
    </citation>
    <scope>NUCLEOTIDE SEQUENCE [LARGE SCALE GENOMIC DNA]</scope>
    <source>
        <strain evidence="2 3">NCTC10295</strain>
    </source>
</reference>
<organism evidence="2 3">
    <name type="scientific">Bergeriella denitrificans</name>
    <name type="common">Neisseria denitrificans</name>
    <dbReference type="NCBI Taxonomy" id="494"/>
    <lineage>
        <taxon>Bacteria</taxon>
        <taxon>Pseudomonadati</taxon>
        <taxon>Pseudomonadota</taxon>
        <taxon>Betaproteobacteria</taxon>
        <taxon>Neisseriales</taxon>
        <taxon>Neisseriaceae</taxon>
        <taxon>Bergeriella</taxon>
    </lineage>
</organism>
<feature type="domain" description="DUF1653" evidence="1">
    <location>
        <begin position="7"/>
        <end position="67"/>
    </location>
</feature>
<keyword evidence="3" id="KW-1185">Reference proteome</keyword>
<dbReference type="EMBL" id="UGQS01000002">
    <property type="protein sequence ID" value="STZ76669.1"/>
    <property type="molecule type" value="Genomic_DNA"/>
</dbReference>
<dbReference type="InterPro" id="IPR023387">
    <property type="entry name" value="DUF1653-like_dom"/>
</dbReference>
<evidence type="ECO:0000313" key="2">
    <source>
        <dbReference type="EMBL" id="STZ76669.1"/>
    </source>
</evidence>
<dbReference type="Proteomes" id="UP000254651">
    <property type="component" value="Unassembled WGS sequence"/>
</dbReference>
<dbReference type="Pfam" id="PF07866">
    <property type="entry name" value="DUF1653"/>
    <property type="match status" value="1"/>
</dbReference>
<proteinExistence type="predicted"/>
<dbReference type="Gene3D" id="2.30.30.320">
    <property type="entry name" value="DUF1653-like domain"/>
    <property type="match status" value="1"/>
</dbReference>
<dbReference type="InterPro" id="IPR037135">
    <property type="entry name" value="DUF1653-like_dom_sf"/>
</dbReference>